<dbReference type="GO" id="GO:0005634">
    <property type="term" value="C:nucleus"/>
    <property type="evidence" value="ECO:0007669"/>
    <property type="project" value="TreeGrafter"/>
</dbReference>
<name>A0A4Z0YLM8_9PEZI</name>
<dbReference type="PROSITE" id="PS51192">
    <property type="entry name" value="HELICASE_ATP_BIND_1"/>
    <property type="match status" value="1"/>
</dbReference>
<feature type="region of interest" description="Disordered" evidence="10">
    <location>
        <begin position="1"/>
        <end position="64"/>
    </location>
</feature>
<dbReference type="InterPro" id="IPR027417">
    <property type="entry name" value="P-loop_NTPase"/>
</dbReference>
<dbReference type="OrthoDB" id="448448at2759"/>
<evidence type="ECO:0000256" key="2">
    <source>
        <dbReference type="ARBA" id="ARBA00022723"/>
    </source>
</evidence>
<sequence>MGPHNYKGANPAFVFKAHDDNPYSNRQNNASIGRPKDQDISQFNLATDPIGSGSGATASGTCKQNKTTPVKIIKLMTKSSGADLVAGNKRKHDRLGPSSEANPKKSRKLSQKEVNFRKAGLTKQLENIFDWSSRQPDSSSDNSRYTTEKVKRNKAELEDAISLFRSKIKREGQEEDFPNELFRVEGMCTAIRDYQVVGAGFMLRHERAHTDCPGGIVADDMGLGKTVQSIACILANPPSKKAKHERRSATLIIVPNQGLIKQWSEELELHADVDTAREVCKYTGGGKLSALGISTYPYLLATYSQVERDFRLHKSNNKKEVGPLFEANFFRIILDEGDNIRNYYGSTSKACGELKATLKWVLSGTPLRNGVRECLPYFRFLGIDVRGKAVDFNKKWGEPKTDSTEDRTMQILVQKMIRREVGQVFMGREMCKLPQSHIEERVLDITDDEAIISKHLEQALLRREEEEEKRDKNEKHDPHTPKSNYYVRCTRLRQAVDHPFLLESCMRDVLKREELEELVAELENVHLKSNPPKVKSESPCSVKSPGSQKQESSIYDMVIDIKSHLDDIISSHDNKGCLECFSVAELKELECGHVICRNCYDKLLHENIMEEKTRNKCPQCGKTVGFIVKEEEDPDTKRPPQRTPMKLTSEIRRTLGGRSVSVIPPSELKKRSLGDDHNGTQPRMSDSSCRWLNKCDKLGKITPSTKTTEAMGIVKEWQDKAPDDKIVIFTEWIATAKVLGRMLNKANLTFVYYNGDIPMKSRNKNLEDFKNNPDIKILVMSMGSGNVGLTIVAANRMIVMTPWWNYAAESQAFGRVKRHGQRKETYLVRLFARDTIDQRIFDLQRKKEEEIKEAMSQGRKPKPLSHAEKRWLMGDRNALEAPFVESDDESAKDDESNWSDSSTMEG</sequence>
<feature type="compositionally biased region" description="Basic and acidic residues" evidence="10">
    <location>
        <begin position="463"/>
        <end position="480"/>
    </location>
</feature>
<dbReference type="CDD" id="cd18793">
    <property type="entry name" value="SF2_C_SNF"/>
    <property type="match status" value="1"/>
</dbReference>
<gene>
    <name evidence="14" type="ORF">E0Z10_g7734</name>
</gene>
<evidence type="ECO:0000256" key="6">
    <source>
        <dbReference type="ARBA" id="ARBA00022806"/>
    </source>
</evidence>
<keyword evidence="6" id="KW-0347">Helicase</keyword>
<dbReference type="SMART" id="SM00487">
    <property type="entry name" value="DEXDc"/>
    <property type="match status" value="1"/>
</dbReference>
<dbReference type="GO" id="GO:0008094">
    <property type="term" value="F:ATP-dependent activity, acting on DNA"/>
    <property type="evidence" value="ECO:0007669"/>
    <property type="project" value="TreeGrafter"/>
</dbReference>
<dbReference type="Gene3D" id="3.40.50.10810">
    <property type="entry name" value="Tandem AAA-ATPase domain"/>
    <property type="match status" value="1"/>
</dbReference>
<keyword evidence="3" id="KW-0547">Nucleotide-binding</keyword>
<dbReference type="InterPro" id="IPR001650">
    <property type="entry name" value="Helicase_C-like"/>
</dbReference>
<dbReference type="InterPro" id="IPR013083">
    <property type="entry name" value="Znf_RING/FYVE/PHD"/>
</dbReference>
<dbReference type="GO" id="GO:0004386">
    <property type="term" value="F:helicase activity"/>
    <property type="evidence" value="ECO:0007669"/>
    <property type="project" value="UniProtKB-KW"/>
</dbReference>
<evidence type="ECO:0000313" key="15">
    <source>
        <dbReference type="Proteomes" id="UP000297716"/>
    </source>
</evidence>
<dbReference type="SMART" id="SM00490">
    <property type="entry name" value="HELICc"/>
    <property type="match status" value="1"/>
</dbReference>
<protein>
    <recommendedName>
        <fullName evidence="16">RING-type domain-containing protein</fullName>
    </recommendedName>
</protein>
<accession>A0A4Z0YLM8</accession>
<feature type="region of interest" description="Disordered" evidence="10">
    <location>
        <begin position="463"/>
        <end position="483"/>
    </location>
</feature>
<dbReference type="Pfam" id="PF00271">
    <property type="entry name" value="Helicase_C"/>
    <property type="match status" value="1"/>
</dbReference>
<keyword evidence="15" id="KW-1185">Reference proteome</keyword>
<keyword evidence="2" id="KW-0479">Metal-binding</keyword>
<feature type="compositionally biased region" description="Polar residues" evidence="10">
    <location>
        <begin position="538"/>
        <end position="548"/>
    </location>
</feature>
<organism evidence="14 15">
    <name type="scientific">Xylaria hypoxylon</name>
    <dbReference type="NCBI Taxonomy" id="37992"/>
    <lineage>
        <taxon>Eukaryota</taxon>
        <taxon>Fungi</taxon>
        <taxon>Dikarya</taxon>
        <taxon>Ascomycota</taxon>
        <taxon>Pezizomycotina</taxon>
        <taxon>Sordariomycetes</taxon>
        <taxon>Xylariomycetidae</taxon>
        <taxon>Xylariales</taxon>
        <taxon>Xylariaceae</taxon>
        <taxon>Xylaria</taxon>
    </lineage>
</organism>
<evidence type="ECO:0000256" key="5">
    <source>
        <dbReference type="ARBA" id="ARBA00022801"/>
    </source>
</evidence>
<feature type="region of interest" description="Disordered" evidence="10">
    <location>
        <begin position="83"/>
        <end position="112"/>
    </location>
</feature>
<dbReference type="EMBL" id="SKBN01000189">
    <property type="protein sequence ID" value="TGJ81018.1"/>
    <property type="molecule type" value="Genomic_DNA"/>
</dbReference>
<feature type="domain" description="Helicase ATP-binding" evidence="12">
    <location>
        <begin position="206"/>
        <end position="384"/>
    </location>
</feature>
<dbReference type="InterPro" id="IPR038718">
    <property type="entry name" value="SNF2-like_sf"/>
</dbReference>
<dbReference type="GO" id="GO:0006281">
    <property type="term" value="P:DNA repair"/>
    <property type="evidence" value="ECO:0007669"/>
    <property type="project" value="TreeGrafter"/>
</dbReference>
<feature type="domain" description="Helicase C-terminal" evidence="13">
    <location>
        <begin position="706"/>
        <end position="870"/>
    </location>
</feature>
<dbReference type="Pfam" id="PF00176">
    <property type="entry name" value="SNF2-rel_dom"/>
    <property type="match status" value="1"/>
</dbReference>
<evidence type="ECO:0000259" key="12">
    <source>
        <dbReference type="PROSITE" id="PS51192"/>
    </source>
</evidence>
<dbReference type="InterPro" id="IPR050628">
    <property type="entry name" value="SNF2_RAD54_helicase_TF"/>
</dbReference>
<dbReference type="GO" id="GO:0016787">
    <property type="term" value="F:hydrolase activity"/>
    <property type="evidence" value="ECO:0007669"/>
    <property type="project" value="UniProtKB-KW"/>
</dbReference>
<feature type="region of interest" description="Disordered" evidence="10">
    <location>
        <begin position="881"/>
        <end position="906"/>
    </location>
</feature>
<dbReference type="InterPro" id="IPR001841">
    <property type="entry name" value="Znf_RING"/>
</dbReference>
<feature type="region of interest" description="Disordered" evidence="10">
    <location>
        <begin position="852"/>
        <end position="871"/>
    </location>
</feature>
<evidence type="ECO:0000256" key="4">
    <source>
        <dbReference type="ARBA" id="ARBA00022771"/>
    </source>
</evidence>
<keyword evidence="4 9" id="KW-0863">Zinc-finger</keyword>
<dbReference type="STRING" id="37992.A0A4Z0YLM8"/>
<dbReference type="GO" id="GO:0008270">
    <property type="term" value="F:zinc ion binding"/>
    <property type="evidence" value="ECO:0007669"/>
    <property type="project" value="UniProtKB-KW"/>
</dbReference>
<dbReference type="PROSITE" id="PS50089">
    <property type="entry name" value="ZF_RING_2"/>
    <property type="match status" value="1"/>
</dbReference>
<dbReference type="Gene3D" id="3.30.40.10">
    <property type="entry name" value="Zinc/RING finger domain, C3HC4 (zinc finger)"/>
    <property type="match status" value="1"/>
</dbReference>
<dbReference type="PROSITE" id="PS51194">
    <property type="entry name" value="HELICASE_CTER"/>
    <property type="match status" value="1"/>
</dbReference>
<keyword evidence="8" id="KW-0067">ATP-binding</keyword>
<evidence type="ECO:0000259" key="13">
    <source>
        <dbReference type="PROSITE" id="PS51194"/>
    </source>
</evidence>
<keyword evidence="7" id="KW-0862">Zinc</keyword>
<dbReference type="InterPro" id="IPR049730">
    <property type="entry name" value="SNF2/RAD54-like_C"/>
</dbReference>
<dbReference type="CDD" id="cd18008">
    <property type="entry name" value="DEXDc_SHPRH-like"/>
    <property type="match status" value="1"/>
</dbReference>
<feature type="region of interest" description="Disordered" evidence="10">
    <location>
        <begin position="529"/>
        <end position="548"/>
    </location>
</feature>
<evidence type="ECO:0000256" key="9">
    <source>
        <dbReference type="PROSITE-ProRule" id="PRU00175"/>
    </source>
</evidence>
<feature type="compositionally biased region" description="Polar residues" evidence="10">
    <location>
        <begin position="22"/>
        <end position="31"/>
    </location>
</feature>
<evidence type="ECO:0000256" key="10">
    <source>
        <dbReference type="SAM" id="MobiDB-lite"/>
    </source>
</evidence>
<dbReference type="InterPro" id="IPR017907">
    <property type="entry name" value="Znf_RING_CS"/>
</dbReference>
<evidence type="ECO:0000256" key="7">
    <source>
        <dbReference type="ARBA" id="ARBA00022833"/>
    </source>
</evidence>
<dbReference type="Proteomes" id="UP000297716">
    <property type="component" value="Unassembled WGS sequence"/>
</dbReference>
<comment type="similarity">
    <text evidence="1">Belongs to the SNF2/RAD54 helicase family.</text>
</comment>
<evidence type="ECO:0000256" key="3">
    <source>
        <dbReference type="ARBA" id="ARBA00022741"/>
    </source>
</evidence>
<feature type="compositionally biased region" description="Basic and acidic residues" evidence="10">
    <location>
        <begin position="667"/>
        <end position="678"/>
    </location>
</feature>
<evidence type="ECO:0000256" key="1">
    <source>
        <dbReference type="ARBA" id="ARBA00007025"/>
    </source>
</evidence>
<dbReference type="Gene3D" id="3.40.50.300">
    <property type="entry name" value="P-loop containing nucleotide triphosphate hydrolases"/>
    <property type="match status" value="1"/>
</dbReference>
<feature type="domain" description="RING-type" evidence="11">
    <location>
        <begin position="577"/>
        <end position="620"/>
    </location>
</feature>
<evidence type="ECO:0008006" key="16">
    <source>
        <dbReference type="Google" id="ProtNLM"/>
    </source>
</evidence>
<feature type="region of interest" description="Disordered" evidence="10">
    <location>
        <begin position="666"/>
        <end position="685"/>
    </location>
</feature>
<dbReference type="AlphaFoldDB" id="A0A4Z0YLM8"/>
<dbReference type="PROSITE" id="PS00518">
    <property type="entry name" value="ZF_RING_1"/>
    <property type="match status" value="1"/>
</dbReference>
<dbReference type="SUPFAM" id="SSF57850">
    <property type="entry name" value="RING/U-box"/>
    <property type="match status" value="1"/>
</dbReference>
<dbReference type="SUPFAM" id="SSF52540">
    <property type="entry name" value="P-loop containing nucleoside triphosphate hydrolases"/>
    <property type="match status" value="2"/>
</dbReference>
<comment type="caution">
    <text evidence="14">The sequence shown here is derived from an EMBL/GenBank/DDBJ whole genome shotgun (WGS) entry which is preliminary data.</text>
</comment>
<reference evidence="14 15" key="1">
    <citation type="submission" date="2019-03" db="EMBL/GenBank/DDBJ databases">
        <title>Draft genome sequence of Xylaria hypoxylon DSM 108379, a ubiquitous saprotrophic-parasitic fungi on hardwood.</title>
        <authorList>
            <person name="Buettner E."/>
            <person name="Leonhardt S."/>
            <person name="Gebauer A.M."/>
            <person name="Liers C."/>
            <person name="Hofrichter M."/>
            <person name="Kellner H."/>
        </authorList>
    </citation>
    <scope>NUCLEOTIDE SEQUENCE [LARGE SCALE GENOMIC DNA]</scope>
    <source>
        <strain evidence="14 15">DSM 108379</strain>
    </source>
</reference>
<dbReference type="GO" id="GO:0005524">
    <property type="term" value="F:ATP binding"/>
    <property type="evidence" value="ECO:0007669"/>
    <property type="project" value="UniProtKB-KW"/>
</dbReference>
<evidence type="ECO:0000313" key="14">
    <source>
        <dbReference type="EMBL" id="TGJ81018.1"/>
    </source>
</evidence>
<keyword evidence="5" id="KW-0378">Hydrolase</keyword>
<dbReference type="PANTHER" id="PTHR45626">
    <property type="entry name" value="TRANSCRIPTION TERMINATION FACTOR 2-RELATED"/>
    <property type="match status" value="1"/>
</dbReference>
<evidence type="ECO:0000256" key="8">
    <source>
        <dbReference type="ARBA" id="ARBA00022840"/>
    </source>
</evidence>
<dbReference type="InterPro" id="IPR014001">
    <property type="entry name" value="Helicase_ATP-bd"/>
</dbReference>
<dbReference type="PANTHER" id="PTHR45626:SF17">
    <property type="entry name" value="HELICASE-LIKE TRANSCRIPTION FACTOR"/>
    <property type="match status" value="1"/>
</dbReference>
<dbReference type="CDD" id="cd16449">
    <property type="entry name" value="RING-HC"/>
    <property type="match status" value="1"/>
</dbReference>
<proteinExistence type="inferred from homology"/>
<dbReference type="InterPro" id="IPR000330">
    <property type="entry name" value="SNF2_N"/>
</dbReference>
<evidence type="ECO:0000259" key="11">
    <source>
        <dbReference type="PROSITE" id="PS50089"/>
    </source>
</evidence>